<dbReference type="PIR" id="H89044">
    <property type="entry name" value="H89044"/>
</dbReference>
<evidence type="ECO:0000313" key="8">
    <source>
        <dbReference type="WormBase" id="B0238.12"/>
    </source>
</evidence>
<feature type="domain" description="TIL" evidence="5">
    <location>
        <begin position="39"/>
        <end position="92"/>
    </location>
</feature>
<keyword evidence="1" id="KW-0646">Protease inhibitor</keyword>
<keyword evidence="7" id="KW-1185">Reference proteome</keyword>
<dbReference type="InterPro" id="IPR002919">
    <property type="entry name" value="TIL_dom"/>
</dbReference>
<keyword evidence="3" id="KW-1015">Disulfide bond</keyword>
<dbReference type="PaxDb" id="6239-B0238.12"/>
<dbReference type="AGR" id="WB:WBGene00015076"/>
<evidence type="ECO:0000313" key="6">
    <source>
        <dbReference type="EMBL" id="CCD61492.1"/>
    </source>
</evidence>
<dbReference type="PANTHER" id="PTHR23259">
    <property type="entry name" value="RIDDLE"/>
    <property type="match status" value="1"/>
</dbReference>
<dbReference type="HOGENOM" id="CLU_1604223_0_0_1"/>
<dbReference type="InParanoid" id="O16488"/>
<dbReference type="PANTHER" id="PTHR23259:SF70">
    <property type="entry name" value="ACCESSORY GLAND PROTEIN ACP62F-RELATED"/>
    <property type="match status" value="1"/>
</dbReference>
<dbReference type="InterPro" id="IPR036084">
    <property type="entry name" value="Ser_inhib-like_sf"/>
</dbReference>
<evidence type="ECO:0000256" key="2">
    <source>
        <dbReference type="ARBA" id="ARBA00022900"/>
    </source>
</evidence>
<dbReference type="DIP" id="DIP-24509N"/>
<dbReference type="GO" id="GO:0004867">
    <property type="term" value="F:serine-type endopeptidase inhibitor activity"/>
    <property type="evidence" value="ECO:0007669"/>
    <property type="project" value="UniProtKB-KW"/>
</dbReference>
<dbReference type="InterPro" id="IPR051368">
    <property type="entry name" value="SerProtInhib-TIL_Domain"/>
</dbReference>
<dbReference type="PhylomeDB" id="O16488"/>
<dbReference type="UCSC" id="B0238.12">
    <property type="organism name" value="c. elegans"/>
</dbReference>
<dbReference type="Proteomes" id="UP000001940">
    <property type="component" value="Chromosome V"/>
</dbReference>
<dbReference type="eggNOG" id="KOG1217">
    <property type="taxonomic scope" value="Eukaryota"/>
</dbReference>
<dbReference type="OrthoDB" id="5912264at2759"/>
<proteinExistence type="evidence at protein level"/>
<dbReference type="PeptideAtlas" id="O16488"/>
<dbReference type="IntAct" id="O16488">
    <property type="interactions" value="1"/>
</dbReference>
<dbReference type="FunCoup" id="O16488">
    <property type="interactions" value="3"/>
</dbReference>
<evidence type="ECO:0000256" key="4">
    <source>
        <dbReference type="SAM" id="SignalP"/>
    </source>
</evidence>
<dbReference type="Pfam" id="PF01826">
    <property type="entry name" value="TIL"/>
    <property type="match status" value="2"/>
</dbReference>
<keyword evidence="9" id="KW-1267">Proteomics identification</keyword>
<sequence>MKVFIVLAALIGCYVYAQDAQILPVGGQVGGGQRLPCRGRNEEYKTCGTACEPSCTNPNPMCTKQCINNVCQCRSGYVRNEITRQCVRQAQCSRPGTGFGSSTPFPSQSPQRCGRNETFRTCGSSCEPSCTTPRPQACTMQCIVNVCQCSEGFVRGPSGCVRQRDC</sequence>
<dbReference type="OMA" id="SGCIRRQ"/>
<dbReference type="Bgee" id="WBGene00015076">
    <property type="expression patterns" value="Expressed in adult organism and 3 other cell types or tissues"/>
</dbReference>
<dbReference type="Gene3D" id="2.10.25.10">
    <property type="entry name" value="Laminin"/>
    <property type="match status" value="2"/>
</dbReference>
<protein>
    <submittedName>
        <fullName evidence="6">TIL domain-containing protein</fullName>
    </submittedName>
</protein>
<dbReference type="CDD" id="cd19941">
    <property type="entry name" value="TIL"/>
    <property type="match status" value="2"/>
</dbReference>
<dbReference type="STRING" id="6239.B0238.12.1"/>
<dbReference type="AlphaFoldDB" id="O16488"/>
<dbReference type="SUPFAM" id="SSF57567">
    <property type="entry name" value="Serine protease inhibitors"/>
    <property type="match status" value="2"/>
</dbReference>
<evidence type="ECO:0000259" key="5">
    <source>
        <dbReference type="Pfam" id="PF01826"/>
    </source>
</evidence>
<name>O16488_CAEEL</name>
<evidence type="ECO:0000256" key="1">
    <source>
        <dbReference type="ARBA" id="ARBA00022690"/>
    </source>
</evidence>
<dbReference type="WormBase" id="B0238.12">
    <property type="protein sequence ID" value="CE07702"/>
    <property type="gene ID" value="WBGene00015076"/>
    <property type="gene designation" value="spi-2"/>
</dbReference>
<accession>O16488</accession>
<dbReference type="KEGG" id="cel:CELE_B0238.12"/>
<feature type="domain" description="TIL" evidence="5">
    <location>
        <begin position="113"/>
        <end position="166"/>
    </location>
</feature>
<keyword evidence="4" id="KW-0732">Signal</keyword>
<keyword evidence="2" id="KW-0722">Serine protease inhibitor</keyword>
<dbReference type="GeneID" id="178914"/>
<dbReference type="CTD" id="178914"/>
<organism evidence="6 7">
    <name type="scientific">Caenorhabditis elegans</name>
    <dbReference type="NCBI Taxonomy" id="6239"/>
    <lineage>
        <taxon>Eukaryota</taxon>
        <taxon>Metazoa</taxon>
        <taxon>Ecdysozoa</taxon>
        <taxon>Nematoda</taxon>
        <taxon>Chromadorea</taxon>
        <taxon>Rhabditida</taxon>
        <taxon>Rhabditina</taxon>
        <taxon>Rhabditomorpha</taxon>
        <taxon>Rhabditoidea</taxon>
        <taxon>Rhabditidae</taxon>
        <taxon>Peloderinae</taxon>
        <taxon>Caenorhabditis</taxon>
    </lineage>
</organism>
<dbReference type="EMBL" id="BX284605">
    <property type="protein sequence ID" value="CCD61492.1"/>
    <property type="molecule type" value="Genomic_DNA"/>
</dbReference>
<evidence type="ECO:0000256" key="3">
    <source>
        <dbReference type="ARBA" id="ARBA00023157"/>
    </source>
</evidence>
<dbReference type="RefSeq" id="NP_001379552.1">
    <property type="nucleotide sequence ID" value="NM_001392511.1"/>
</dbReference>
<gene>
    <name evidence="6 8" type="primary">spi-2</name>
    <name evidence="8" type="ORF">B0238.12</name>
    <name evidence="6" type="ORF">CELE_B0238.12</name>
</gene>
<feature type="chain" id="PRO_5004157335" evidence="4">
    <location>
        <begin position="18"/>
        <end position="166"/>
    </location>
</feature>
<evidence type="ECO:0000313" key="7">
    <source>
        <dbReference type="Proteomes" id="UP000001940"/>
    </source>
</evidence>
<reference evidence="6 7" key="1">
    <citation type="journal article" date="1998" name="Science">
        <title>Genome sequence of the nematode C. elegans: a platform for investigating biology.</title>
        <authorList>
            <consortium name="The C. elegans sequencing consortium"/>
            <person name="Sulson J.E."/>
            <person name="Waterston R."/>
        </authorList>
    </citation>
    <scope>NUCLEOTIDE SEQUENCE [LARGE SCALE GENOMIC DNA]</scope>
    <source>
        <strain evidence="6 7">Bristol N2</strain>
    </source>
</reference>
<feature type="signal peptide" evidence="4">
    <location>
        <begin position="1"/>
        <end position="17"/>
    </location>
</feature>
<evidence type="ECO:0007829" key="9">
    <source>
        <dbReference type="PeptideAtlas" id="O16488"/>
    </source>
</evidence>